<feature type="transmembrane region" description="Helical" evidence="2">
    <location>
        <begin position="60"/>
        <end position="76"/>
    </location>
</feature>
<organism evidence="4">
    <name type="scientific">Tetraselmis sp. GSL018</name>
    <dbReference type="NCBI Taxonomy" id="582737"/>
    <lineage>
        <taxon>Eukaryota</taxon>
        <taxon>Viridiplantae</taxon>
        <taxon>Chlorophyta</taxon>
        <taxon>core chlorophytes</taxon>
        <taxon>Chlorodendrophyceae</taxon>
        <taxon>Chlorodendrales</taxon>
        <taxon>Chlorodendraceae</taxon>
        <taxon>Tetraselmis</taxon>
    </lineage>
</organism>
<accession>A0A061S690</accession>
<feature type="domain" description="Methyltransferase FkbM" evidence="3">
    <location>
        <begin position="163"/>
        <end position="335"/>
    </location>
</feature>
<keyword evidence="2" id="KW-0472">Membrane</keyword>
<feature type="region of interest" description="Disordered" evidence="1">
    <location>
        <begin position="1"/>
        <end position="43"/>
    </location>
</feature>
<dbReference type="AlphaFoldDB" id="A0A061S690"/>
<evidence type="ECO:0000256" key="1">
    <source>
        <dbReference type="SAM" id="MobiDB-lite"/>
    </source>
</evidence>
<dbReference type="Gene3D" id="3.40.50.150">
    <property type="entry name" value="Vaccinia Virus protein VP39"/>
    <property type="match status" value="1"/>
</dbReference>
<keyword evidence="2" id="KW-0812">Transmembrane</keyword>
<dbReference type="NCBIfam" id="TIGR01444">
    <property type="entry name" value="fkbM_fam"/>
    <property type="match status" value="1"/>
</dbReference>
<protein>
    <recommendedName>
        <fullName evidence="3">Methyltransferase FkbM domain-containing protein</fullName>
    </recommendedName>
</protein>
<proteinExistence type="predicted"/>
<reference evidence="4" key="1">
    <citation type="submission" date="2014-05" db="EMBL/GenBank/DDBJ databases">
        <title>The transcriptome of the halophilic microalga Tetraselmis sp. GSL018 isolated from the Great Salt Lake, Utah.</title>
        <authorList>
            <person name="Jinkerson R.E."/>
            <person name="D'Adamo S."/>
            <person name="Posewitz M.C."/>
        </authorList>
    </citation>
    <scope>NUCLEOTIDE SEQUENCE</scope>
    <source>
        <strain evidence="4">GSL018</strain>
    </source>
</reference>
<dbReference type="InterPro" id="IPR006342">
    <property type="entry name" value="FkbM_mtfrase"/>
</dbReference>
<dbReference type="EMBL" id="GBEZ01006898">
    <property type="protein sequence ID" value="JAC78524.1"/>
    <property type="molecule type" value="Transcribed_RNA"/>
</dbReference>
<gene>
    <name evidence="4" type="ORF">TSPGSL018_14895</name>
</gene>
<dbReference type="PANTHER" id="PTHR34203:SF13">
    <property type="entry name" value="EXPRESSED PROTEIN"/>
    <property type="match status" value="1"/>
</dbReference>
<dbReference type="PANTHER" id="PTHR34203">
    <property type="entry name" value="METHYLTRANSFERASE, FKBM FAMILY PROTEIN"/>
    <property type="match status" value="1"/>
</dbReference>
<dbReference type="SUPFAM" id="SSF53335">
    <property type="entry name" value="S-adenosyl-L-methionine-dependent methyltransferases"/>
    <property type="match status" value="1"/>
</dbReference>
<dbReference type="InterPro" id="IPR052514">
    <property type="entry name" value="SAM-dependent_MTase"/>
</dbReference>
<evidence type="ECO:0000259" key="3">
    <source>
        <dbReference type="Pfam" id="PF05050"/>
    </source>
</evidence>
<sequence>MLQGDVRPSSPAASLQESKGVRERALQGPCGNPVSPLKPSFQTGVEQEPAMTVKPLRPRIVFVLVVFAALCVVYMMDQLGKAATPFSSLVSFVSIPSSDPLEQAQIDAPQQGWDSRCTRKASSENVKLLMRHKNDFNGRGQGSFLRLFLKEYAQNSRTAVIVDVGANTGAFSLAAVKLASQHDDLNCYVFAYEPVASTYEKLVEAVSASKGKIRPLNLGVGRRSGSLPIRYTGLGDQHATFLSSAGKQQNGTNSSLVHVVALDDEVRPSGSLGQLGGLVTLVKISAEGFNYRSLQGMRTLLQQHSIKVIMWEYDSNESTERRVTTEVNFISSHGYAVFLLGSRKGRPLEYYQGDAAAEDDDTIRLLRVDGAFSSKQLDTVRNKANIQLNLVAVVQNHSFLRSADLLHALPCGMDGCLC</sequence>
<name>A0A061S690_9CHLO</name>
<evidence type="ECO:0000256" key="2">
    <source>
        <dbReference type="SAM" id="Phobius"/>
    </source>
</evidence>
<dbReference type="InterPro" id="IPR029063">
    <property type="entry name" value="SAM-dependent_MTases_sf"/>
</dbReference>
<evidence type="ECO:0000313" key="4">
    <source>
        <dbReference type="EMBL" id="JAC78524.1"/>
    </source>
</evidence>
<dbReference type="Pfam" id="PF05050">
    <property type="entry name" value="Methyltransf_21"/>
    <property type="match status" value="1"/>
</dbReference>
<keyword evidence="2" id="KW-1133">Transmembrane helix</keyword>